<gene>
    <name evidence="1" type="ORF">SAMN04490244_11848</name>
</gene>
<evidence type="ECO:0000313" key="2">
    <source>
        <dbReference type="Proteomes" id="UP000198885"/>
    </source>
</evidence>
<proteinExistence type="predicted"/>
<dbReference type="STRING" id="641238.SAMN04490244_11848"/>
<dbReference type="PANTHER" id="PTHR36439">
    <property type="entry name" value="BLL4334 PROTEIN"/>
    <property type="match status" value="1"/>
</dbReference>
<protein>
    <submittedName>
        <fullName evidence="1">Uncharacterized conserved protein, DUF1697 family</fullName>
    </submittedName>
</protein>
<organism evidence="1 2">
    <name type="scientific">Tranquillimonas rosea</name>
    <dbReference type="NCBI Taxonomy" id="641238"/>
    <lineage>
        <taxon>Bacteria</taxon>
        <taxon>Pseudomonadati</taxon>
        <taxon>Pseudomonadota</taxon>
        <taxon>Alphaproteobacteria</taxon>
        <taxon>Rhodobacterales</taxon>
        <taxon>Roseobacteraceae</taxon>
        <taxon>Tranquillimonas</taxon>
    </lineage>
</organism>
<dbReference type="Proteomes" id="UP000198885">
    <property type="component" value="Unassembled WGS sequence"/>
</dbReference>
<reference evidence="1 2" key="1">
    <citation type="submission" date="2016-10" db="EMBL/GenBank/DDBJ databases">
        <authorList>
            <person name="de Groot N.N."/>
        </authorList>
    </citation>
    <scope>NUCLEOTIDE SEQUENCE [LARGE SCALE GENOMIC DNA]</scope>
    <source>
        <strain evidence="1 2">DSM 23042</strain>
    </source>
</reference>
<dbReference type="AlphaFoldDB" id="A0A1H9X540"/>
<accession>A0A1H9X540</accession>
<evidence type="ECO:0000313" key="1">
    <source>
        <dbReference type="EMBL" id="SES41316.1"/>
    </source>
</evidence>
<name>A0A1H9X540_9RHOB</name>
<sequence>MFHGNAGARRIAATLAARTEVSPAVMVLCRSAFEAIVAACPFDADAAPRQHHVAFLAARPEATAGLDRLAEPDERWQAGDKAIYLHCPSGAGRSKLVAGLERALGVGTTLRNWGTVTALARMAQEMDGT</sequence>
<dbReference type="SUPFAM" id="SSF160379">
    <property type="entry name" value="SP0830-like"/>
    <property type="match status" value="1"/>
</dbReference>
<dbReference type="InterPro" id="IPR012545">
    <property type="entry name" value="DUF1697"/>
</dbReference>
<dbReference type="EMBL" id="FOGU01000018">
    <property type="protein sequence ID" value="SES41316.1"/>
    <property type="molecule type" value="Genomic_DNA"/>
</dbReference>
<dbReference type="Pfam" id="PF08002">
    <property type="entry name" value="DUF1697"/>
    <property type="match status" value="1"/>
</dbReference>
<keyword evidence="2" id="KW-1185">Reference proteome</keyword>
<dbReference type="PANTHER" id="PTHR36439:SF1">
    <property type="entry name" value="DUF1697 DOMAIN-CONTAINING PROTEIN"/>
    <property type="match status" value="1"/>
</dbReference>
<dbReference type="OrthoDB" id="9806494at2"/>